<feature type="compositionally biased region" description="Low complexity" evidence="5">
    <location>
        <begin position="75"/>
        <end position="87"/>
    </location>
</feature>
<keyword evidence="3" id="KW-0863">Zinc-finger</keyword>
<dbReference type="InterPro" id="IPR050868">
    <property type="entry name" value="ELMO_domain-containing"/>
</dbReference>
<feature type="region of interest" description="Disordered" evidence="5">
    <location>
        <begin position="64"/>
        <end position="87"/>
    </location>
</feature>
<sequence>MADAAPPPPPPLPLRVDVDAPPATTDTVMPPVSPSSMADIDPAVLAELPTEIRDEVLASFTAAAAADAPAPPSSSDPTQQEDTQQQQQSWECPMCTFLNHAALASCELCEFSLLSLHDDDGNYLDDTSFLSPDTTDALRQAAAAARVKFLAALKTTNDNLHSASAALGTRVQGRIHQLKASLSPRSSPGRQRVFSKESAVPTADVCAELAALRTDLKTPCLANDTVYESLLTHLWGALTDVTGAMSFEREGDGWMAIGFQRINPDTDFRGGGLLALKCLVYVCHMHPEKTRFIFQDQKPAPGKRWYPVAVAGINLTCMLAGLLTLGDGSYATTEAPYWSLFAEPNAFFELYFVALVKMDQIWHRSHATYMQFGDVLAATKTLLRYVLAQGPATAADVTRIVDGVRVDDFKITRREEYFQDEEDLECPDPHHLLDDDDETGAVSHGIAALKYTLQQ</sequence>
<evidence type="ECO:0000256" key="2">
    <source>
        <dbReference type="ARBA" id="ARBA00022723"/>
    </source>
</evidence>
<reference evidence="8 9" key="1">
    <citation type="submission" date="2019-03" db="EMBL/GenBank/DDBJ databases">
        <authorList>
            <person name="Gaulin E."/>
            <person name="Dumas B."/>
        </authorList>
    </citation>
    <scope>NUCLEOTIDE SEQUENCE [LARGE SCALE GENOMIC DNA]</scope>
    <source>
        <strain evidence="8">CBS 568.67</strain>
    </source>
</reference>
<gene>
    <name evidence="8" type="primary">Aste57867_13129</name>
    <name evidence="7" type="ORF">As57867_013080</name>
    <name evidence="8" type="ORF">ASTE57867_13129</name>
</gene>
<dbReference type="SMART" id="SM00547">
    <property type="entry name" value="ZnF_RBZ"/>
    <property type="match status" value="1"/>
</dbReference>
<evidence type="ECO:0000313" key="8">
    <source>
        <dbReference type="EMBL" id="VFT89971.1"/>
    </source>
</evidence>
<dbReference type="PANTHER" id="PTHR12771:SF56">
    <property type="entry name" value="CED-12"/>
    <property type="match status" value="1"/>
</dbReference>
<proteinExistence type="predicted"/>
<dbReference type="Proteomes" id="UP000332933">
    <property type="component" value="Unassembled WGS sequence"/>
</dbReference>
<evidence type="ECO:0000256" key="3">
    <source>
        <dbReference type="ARBA" id="ARBA00022771"/>
    </source>
</evidence>
<dbReference type="PANTHER" id="PTHR12771">
    <property type="entry name" value="ENGULFMENT AND CELL MOTILITY"/>
    <property type="match status" value="1"/>
</dbReference>
<dbReference type="InterPro" id="IPR036443">
    <property type="entry name" value="Znf_RanBP2_sf"/>
</dbReference>
<dbReference type="PROSITE" id="PS01358">
    <property type="entry name" value="ZF_RANBP2_1"/>
    <property type="match status" value="1"/>
</dbReference>
<dbReference type="SUPFAM" id="SSF90209">
    <property type="entry name" value="Ran binding protein zinc finger-like"/>
    <property type="match status" value="1"/>
</dbReference>
<dbReference type="EMBL" id="VJMH01005433">
    <property type="protein sequence ID" value="KAF0696091.1"/>
    <property type="molecule type" value="Genomic_DNA"/>
</dbReference>
<keyword evidence="4" id="KW-0862">Zinc</keyword>
<dbReference type="OrthoDB" id="67155at2759"/>
<evidence type="ECO:0000256" key="4">
    <source>
        <dbReference type="ARBA" id="ARBA00022833"/>
    </source>
</evidence>
<evidence type="ECO:0000259" key="6">
    <source>
        <dbReference type="PROSITE" id="PS51335"/>
    </source>
</evidence>
<dbReference type="InterPro" id="IPR006816">
    <property type="entry name" value="ELMO_dom"/>
</dbReference>
<evidence type="ECO:0000313" key="7">
    <source>
        <dbReference type="EMBL" id="KAF0696091.1"/>
    </source>
</evidence>
<keyword evidence="1" id="KW-0808">Transferase</keyword>
<dbReference type="GO" id="GO:0016740">
    <property type="term" value="F:transferase activity"/>
    <property type="evidence" value="ECO:0007669"/>
    <property type="project" value="UniProtKB-KW"/>
</dbReference>
<accession>A0A485KZF2</accession>
<dbReference type="PROSITE" id="PS51335">
    <property type="entry name" value="ELMO"/>
    <property type="match status" value="1"/>
</dbReference>
<organism evidence="8 9">
    <name type="scientific">Aphanomyces stellatus</name>
    <dbReference type="NCBI Taxonomy" id="120398"/>
    <lineage>
        <taxon>Eukaryota</taxon>
        <taxon>Sar</taxon>
        <taxon>Stramenopiles</taxon>
        <taxon>Oomycota</taxon>
        <taxon>Saprolegniomycetes</taxon>
        <taxon>Saprolegniales</taxon>
        <taxon>Verrucalvaceae</taxon>
        <taxon>Aphanomyces</taxon>
    </lineage>
</organism>
<dbReference type="GO" id="GO:0008270">
    <property type="term" value="F:zinc ion binding"/>
    <property type="evidence" value="ECO:0007669"/>
    <property type="project" value="UniProtKB-KW"/>
</dbReference>
<feature type="domain" description="ELMO" evidence="6">
    <location>
        <begin position="226"/>
        <end position="387"/>
    </location>
</feature>
<evidence type="ECO:0000313" key="9">
    <source>
        <dbReference type="Proteomes" id="UP000332933"/>
    </source>
</evidence>
<keyword evidence="9" id="KW-1185">Reference proteome</keyword>
<evidence type="ECO:0000256" key="5">
    <source>
        <dbReference type="SAM" id="MobiDB-lite"/>
    </source>
</evidence>
<dbReference type="InterPro" id="IPR025527">
    <property type="entry name" value="HUWE1/Rev1_UBM"/>
</dbReference>
<keyword evidence="2" id="KW-0479">Metal-binding</keyword>
<evidence type="ECO:0000256" key="1">
    <source>
        <dbReference type="ARBA" id="ARBA00022679"/>
    </source>
</evidence>
<dbReference type="AlphaFoldDB" id="A0A485KZF2"/>
<dbReference type="InterPro" id="IPR001876">
    <property type="entry name" value="Znf_RanBP2"/>
</dbReference>
<feature type="region of interest" description="Disordered" evidence="5">
    <location>
        <begin position="1"/>
        <end position="37"/>
    </location>
</feature>
<dbReference type="Pfam" id="PF14377">
    <property type="entry name" value="UBM"/>
    <property type="match status" value="1"/>
</dbReference>
<dbReference type="EMBL" id="CAADRA010005454">
    <property type="protein sequence ID" value="VFT89971.1"/>
    <property type="molecule type" value="Genomic_DNA"/>
</dbReference>
<reference evidence="7" key="2">
    <citation type="submission" date="2019-06" db="EMBL/GenBank/DDBJ databases">
        <title>Genomics analysis of Aphanomyces spp. identifies a new class of oomycete effector associated with host adaptation.</title>
        <authorList>
            <person name="Gaulin E."/>
        </authorList>
    </citation>
    <scope>NUCLEOTIDE SEQUENCE</scope>
    <source>
        <strain evidence="7">CBS 578.67</strain>
    </source>
</reference>
<feature type="compositionally biased region" description="Pro residues" evidence="5">
    <location>
        <begin position="1"/>
        <end position="13"/>
    </location>
</feature>
<name>A0A485KZF2_9STRA</name>
<dbReference type="Pfam" id="PF04727">
    <property type="entry name" value="ELMO_CED12"/>
    <property type="match status" value="1"/>
</dbReference>
<dbReference type="Gene3D" id="2.30.30.380">
    <property type="entry name" value="Zn-finger domain of Sec23/24"/>
    <property type="match status" value="1"/>
</dbReference>
<dbReference type="Gene3D" id="6.10.250.1630">
    <property type="match status" value="1"/>
</dbReference>
<protein>
    <submittedName>
        <fullName evidence="8">Aste57867_13129 protein</fullName>
    </submittedName>
</protein>